<feature type="compositionally biased region" description="Basic and acidic residues" evidence="1">
    <location>
        <begin position="126"/>
        <end position="151"/>
    </location>
</feature>
<sequence>MSSRDQPERSDRDRERGDRSREVRDEGGERRPYRPPTCFAYNETGHYANYCPNRSRRYSSTRPSTSTDTRRSRSPRGYDGRREQPHQLDPELRSTIAKLGNNVSAMEEYYAVERLKKANKRKKKLKKEEEERRAEEKRGAREEERARTDKKALKAKQKKALEAVVRAAMQKDLNIQLAIQVGELENRIVDRMYQVVASVIPLSREHGKKKVTYGSEVGSSSASSGDGSDTSVTQELSAQTQRLAIFEKRKRGPEPEFEDPSPPMDPYEVSCACFGVDTINQRGVCSVAFS</sequence>
<feature type="compositionally biased region" description="Basic and acidic residues" evidence="1">
    <location>
        <begin position="1"/>
        <end position="32"/>
    </location>
</feature>
<feature type="compositionally biased region" description="Basic and acidic residues" evidence="1">
    <location>
        <begin position="68"/>
        <end position="91"/>
    </location>
</feature>
<organism evidence="2 3">
    <name type="scientific">Chara braunii</name>
    <name type="common">Braun's stonewort</name>
    <dbReference type="NCBI Taxonomy" id="69332"/>
    <lineage>
        <taxon>Eukaryota</taxon>
        <taxon>Viridiplantae</taxon>
        <taxon>Streptophyta</taxon>
        <taxon>Charophyceae</taxon>
        <taxon>Charales</taxon>
        <taxon>Characeae</taxon>
        <taxon>Chara</taxon>
    </lineage>
</organism>
<gene>
    <name evidence="2" type="ORF">CBR_g23411</name>
</gene>
<evidence type="ECO:0000256" key="1">
    <source>
        <dbReference type="SAM" id="MobiDB-lite"/>
    </source>
</evidence>
<accession>A0A388L450</accession>
<feature type="region of interest" description="Disordered" evidence="1">
    <location>
        <begin position="118"/>
        <end position="151"/>
    </location>
</feature>
<dbReference type="InterPro" id="IPR036875">
    <property type="entry name" value="Znf_CCHC_sf"/>
</dbReference>
<dbReference type="EMBL" id="BFEA01000259">
    <property type="protein sequence ID" value="GBG77085.1"/>
    <property type="molecule type" value="Genomic_DNA"/>
</dbReference>
<dbReference type="Gramene" id="GBG77085">
    <property type="protein sequence ID" value="GBG77085"/>
    <property type="gene ID" value="CBR_g23411"/>
</dbReference>
<dbReference type="Gene3D" id="4.10.60.10">
    <property type="entry name" value="Zinc finger, CCHC-type"/>
    <property type="match status" value="1"/>
</dbReference>
<feature type="region of interest" description="Disordered" evidence="1">
    <location>
        <begin position="209"/>
        <end position="265"/>
    </location>
</feature>
<dbReference type="SUPFAM" id="SSF57756">
    <property type="entry name" value="Retrovirus zinc finger-like domains"/>
    <property type="match status" value="1"/>
</dbReference>
<name>A0A388L450_CHABU</name>
<evidence type="ECO:0000313" key="3">
    <source>
        <dbReference type="Proteomes" id="UP000265515"/>
    </source>
</evidence>
<evidence type="ECO:0008006" key="4">
    <source>
        <dbReference type="Google" id="ProtNLM"/>
    </source>
</evidence>
<comment type="caution">
    <text evidence="2">The sequence shown here is derived from an EMBL/GenBank/DDBJ whole genome shotgun (WGS) entry which is preliminary data.</text>
</comment>
<dbReference type="GO" id="GO:0008270">
    <property type="term" value="F:zinc ion binding"/>
    <property type="evidence" value="ECO:0007669"/>
    <property type="project" value="InterPro"/>
</dbReference>
<keyword evidence="3" id="KW-1185">Reference proteome</keyword>
<evidence type="ECO:0000313" key="2">
    <source>
        <dbReference type="EMBL" id="GBG77085.1"/>
    </source>
</evidence>
<dbReference type="GO" id="GO:0003676">
    <property type="term" value="F:nucleic acid binding"/>
    <property type="evidence" value="ECO:0007669"/>
    <property type="project" value="InterPro"/>
</dbReference>
<protein>
    <recommendedName>
        <fullName evidence="4">CCHC-type domain-containing protein</fullName>
    </recommendedName>
</protein>
<proteinExistence type="predicted"/>
<dbReference type="AlphaFoldDB" id="A0A388L450"/>
<feature type="compositionally biased region" description="Low complexity" evidence="1">
    <location>
        <begin position="214"/>
        <end position="233"/>
    </location>
</feature>
<feature type="region of interest" description="Disordered" evidence="1">
    <location>
        <begin position="1"/>
        <end position="91"/>
    </location>
</feature>
<reference evidence="2 3" key="1">
    <citation type="journal article" date="2018" name="Cell">
        <title>The Chara Genome: Secondary Complexity and Implications for Plant Terrestrialization.</title>
        <authorList>
            <person name="Nishiyama T."/>
            <person name="Sakayama H."/>
            <person name="Vries J.D."/>
            <person name="Buschmann H."/>
            <person name="Saint-Marcoux D."/>
            <person name="Ullrich K.K."/>
            <person name="Haas F.B."/>
            <person name="Vanderstraeten L."/>
            <person name="Becker D."/>
            <person name="Lang D."/>
            <person name="Vosolsobe S."/>
            <person name="Rombauts S."/>
            <person name="Wilhelmsson P.K.I."/>
            <person name="Janitza P."/>
            <person name="Kern R."/>
            <person name="Heyl A."/>
            <person name="Rumpler F."/>
            <person name="Villalobos L.I.A.C."/>
            <person name="Clay J.M."/>
            <person name="Skokan R."/>
            <person name="Toyoda A."/>
            <person name="Suzuki Y."/>
            <person name="Kagoshima H."/>
            <person name="Schijlen E."/>
            <person name="Tajeshwar N."/>
            <person name="Catarino B."/>
            <person name="Hetherington A.J."/>
            <person name="Saltykova A."/>
            <person name="Bonnot C."/>
            <person name="Breuninger H."/>
            <person name="Symeonidi A."/>
            <person name="Radhakrishnan G.V."/>
            <person name="Van Nieuwerburgh F."/>
            <person name="Deforce D."/>
            <person name="Chang C."/>
            <person name="Karol K.G."/>
            <person name="Hedrich R."/>
            <person name="Ulvskov P."/>
            <person name="Glockner G."/>
            <person name="Delwiche C.F."/>
            <person name="Petrasek J."/>
            <person name="Van de Peer Y."/>
            <person name="Friml J."/>
            <person name="Beilby M."/>
            <person name="Dolan L."/>
            <person name="Kohara Y."/>
            <person name="Sugano S."/>
            <person name="Fujiyama A."/>
            <person name="Delaux P.-M."/>
            <person name="Quint M."/>
            <person name="TheiBen G."/>
            <person name="Hagemann M."/>
            <person name="Harholt J."/>
            <person name="Dunand C."/>
            <person name="Zachgo S."/>
            <person name="Langdale J."/>
            <person name="Maumus F."/>
            <person name="Straeten D.V.D."/>
            <person name="Gould S.B."/>
            <person name="Rensing S.A."/>
        </authorList>
    </citation>
    <scope>NUCLEOTIDE SEQUENCE [LARGE SCALE GENOMIC DNA]</scope>
    <source>
        <strain evidence="2 3">S276</strain>
    </source>
</reference>
<dbReference type="Proteomes" id="UP000265515">
    <property type="component" value="Unassembled WGS sequence"/>
</dbReference>